<dbReference type="PROSITE" id="PS50088">
    <property type="entry name" value="ANK_REPEAT"/>
    <property type="match status" value="1"/>
</dbReference>
<reference evidence="2 3" key="1">
    <citation type="submission" date="2016-09" db="EMBL/GenBank/DDBJ databases">
        <title>Extensive genetic diversity and differential bi-allelic expression allows diatom success in the polar Southern Ocean.</title>
        <authorList>
            <consortium name="DOE Joint Genome Institute"/>
            <person name="Mock T."/>
            <person name="Otillar R.P."/>
            <person name="Strauss J."/>
            <person name="Dupont C."/>
            <person name="Frickenhaus S."/>
            <person name="Maumus F."/>
            <person name="Mcmullan M."/>
            <person name="Sanges R."/>
            <person name="Schmutz J."/>
            <person name="Toseland A."/>
            <person name="Valas R."/>
            <person name="Veluchamy A."/>
            <person name="Ward B.J."/>
            <person name="Allen A."/>
            <person name="Barry K."/>
            <person name="Falciatore A."/>
            <person name="Ferrante M."/>
            <person name="Fortunato A.E."/>
            <person name="Gloeckner G."/>
            <person name="Gruber A."/>
            <person name="Hipkin R."/>
            <person name="Janech M."/>
            <person name="Kroth P."/>
            <person name="Leese F."/>
            <person name="Lindquist E."/>
            <person name="Lyon B.R."/>
            <person name="Martin J."/>
            <person name="Mayer C."/>
            <person name="Parker M."/>
            <person name="Quesneville H."/>
            <person name="Raymond J."/>
            <person name="Uhlig C."/>
            <person name="Valentin K.U."/>
            <person name="Worden A.Z."/>
            <person name="Armbrust E.V."/>
            <person name="Bowler C."/>
            <person name="Green B."/>
            <person name="Moulton V."/>
            <person name="Van Oosterhout C."/>
            <person name="Grigoriev I."/>
        </authorList>
    </citation>
    <scope>NUCLEOTIDE SEQUENCE [LARGE SCALE GENOMIC DNA]</scope>
    <source>
        <strain evidence="2 3">CCMP1102</strain>
    </source>
</reference>
<proteinExistence type="predicted"/>
<dbReference type="KEGG" id="fcy:FRACYDRAFT_257344"/>
<name>A0A1E7EJ46_9STRA</name>
<gene>
    <name evidence="2" type="ORF">FRACYDRAFT_257344</name>
</gene>
<evidence type="ECO:0000313" key="2">
    <source>
        <dbReference type="EMBL" id="OEU05917.1"/>
    </source>
</evidence>
<evidence type="ECO:0000313" key="3">
    <source>
        <dbReference type="Proteomes" id="UP000095751"/>
    </source>
</evidence>
<evidence type="ECO:0000256" key="1">
    <source>
        <dbReference type="PROSITE-ProRule" id="PRU00023"/>
    </source>
</evidence>
<sequence>MPKVDRAKASKEISTLLQNPKKTNWNAIKSILTKYYPSSSSISSNKTKITHLDDGIFRKVLKRACHDPSVDESALKIILRKIPYLSLPERVQYASIAARCQNMTALQAIIHDNVSVLFHYCDGNADDDSDGDADDVGRGDNDDNSMMNGGTTLLHMVCEDHGWNDEISFILKKILEHTCRGGDEDSGNNNEVGHYQHKGLFQETTDSEIPLKLSLQAGSDLNEIIQHLREEYPSYFERNLNLLTQIIAEYCYDMTLFCEIICMYPYMLLDSLHPDKGSSPLHFACYYQNEEMIRVLLKEYYTRNGTYSLLQKRLLSLNNEQMTPLDISF</sequence>
<keyword evidence="1" id="KW-0040">ANK repeat</keyword>
<dbReference type="InterPro" id="IPR036770">
    <property type="entry name" value="Ankyrin_rpt-contain_sf"/>
</dbReference>
<dbReference type="Proteomes" id="UP000095751">
    <property type="component" value="Unassembled WGS sequence"/>
</dbReference>
<accession>A0A1E7EJ46</accession>
<keyword evidence="3" id="KW-1185">Reference proteome</keyword>
<dbReference type="InterPro" id="IPR002110">
    <property type="entry name" value="Ankyrin_rpt"/>
</dbReference>
<dbReference type="InParanoid" id="A0A1E7EJ46"/>
<dbReference type="AlphaFoldDB" id="A0A1E7EJ46"/>
<protein>
    <submittedName>
        <fullName evidence="2">Uncharacterized protein</fullName>
    </submittedName>
</protein>
<dbReference type="Gene3D" id="1.25.40.20">
    <property type="entry name" value="Ankyrin repeat-containing domain"/>
    <property type="match status" value="1"/>
</dbReference>
<dbReference type="EMBL" id="KV784443">
    <property type="protein sequence ID" value="OEU05917.1"/>
    <property type="molecule type" value="Genomic_DNA"/>
</dbReference>
<dbReference type="OrthoDB" id="10531949at2759"/>
<organism evidence="2 3">
    <name type="scientific">Fragilariopsis cylindrus CCMP1102</name>
    <dbReference type="NCBI Taxonomy" id="635003"/>
    <lineage>
        <taxon>Eukaryota</taxon>
        <taxon>Sar</taxon>
        <taxon>Stramenopiles</taxon>
        <taxon>Ochrophyta</taxon>
        <taxon>Bacillariophyta</taxon>
        <taxon>Bacillariophyceae</taxon>
        <taxon>Bacillariophycidae</taxon>
        <taxon>Bacillariales</taxon>
        <taxon>Bacillariaceae</taxon>
        <taxon>Fragilariopsis</taxon>
    </lineage>
</organism>
<dbReference type="PROSITE" id="PS50297">
    <property type="entry name" value="ANK_REP_REGION"/>
    <property type="match status" value="1"/>
</dbReference>
<dbReference type="Pfam" id="PF13606">
    <property type="entry name" value="Ank_3"/>
    <property type="match status" value="1"/>
</dbReference>
<feature type="repeat" description="ANK" evidence="1">
    <location>
        <begin position="276"/>
        <end position="298"/>
    </location>
</feature>